<gene>
    <name evidence="1" type="ORF">MFUM_1267</name>
</gene>
<accession>A0ABM9IDJ6</accession>
<dbReference type="Proteomes" id="UP001161497">
    <property type="component" value="Chromosome"/>
</dbReference>
<protein>
    <submittedName>
        <fullName evidence="1">Uncharacterized protein</fullName>
    </submittedName>
</protein>
<name>A0ABM9IDJ6_9BACT</name>
<evidence type="ECO:0000313" key="2">
    <source>
        <dbReference type="Proteomes" id="UP001161497"/>
    </source>
</evidence>
<proteinExistence type="predicted"/>
<organism evidence="1 2">
    <name type="scientific">Candidatus Methylacidiphilum fumarolicum</name>
    <dbReference type="NCBI Taxonomy" id="591154"/>
    <lineage>
        <taxon>Bacteria</taxon>
        <taxon>Pseudomonadati</taxon>
        <taxon>Verrucomicrobiota</taxon>
        <taxon>Methylacidiphilae</taxon>
        <taxon>Methylacidiphilales</taxon>
        <taxon>Methylacidiphilaceae</taxon>
        <taxon>Methylacidiphilum (ex Ratnadevi et al. 2023)</taxon>
    </lineage>
</organism>
<keyword evidence="2" id="KW-1185">Reference proteome</keyword>
<sequence>MTGRTVPALPTDPSDPPFAQSLRLLYANWCDVLVVSFD</sequence>
<dbReference type="EMBL" id="OX458932">
    <property type="protein sequence ID" value="CAI9085623.1"/>
    <property type="molecule type" value="Genomic_DNA"/>
</dbReference>
<reference evidence="1" key="1">
    <citation type="submission" date="2023-03" db="EMBL/GenBank/DDBJ databases">
        <authorList>
            <person name="Cremers G."/>
            <person name="Picone N."/>
        </authorList>
    </citation>
    <scope>NUCLEOTIDE SEQUENCE</scope>
    <source>
        <strain evidence="1">Sample_alias</strain>
    </source>
</reference>
<evidence type="ECO:0000313" key="1">
    <source>
        <dbReference type="EMBL" id="CAI9085623.1"/>
    </source>
</evidence>